<evidence type="ECO:0000313" key="3">
    <source>
        <dbReference type="Proteomes" id="UP001215598"/>
    </source>
</evidence>
<evidence type="ECO:0000256" key="1">
    <source>
        <dbReference type="SAM" id="MobiDB-lite"/>
    </source>
</evidence>
<dbReference type="Gene3D" id="3.30.710.10">
    <property type="entry name" value="Potassium Channel Kv1.1, Chain A"/>
    <property type="match status" value="1"/>
</dbReference>
<dbReference type="Proteomes" id="UP001215598">
    <property type="component" value="Unassembled WGS sequence"/>
</dbReference>
<feature type="compositionally biased region" description="Polar residues" evidence="1">
    <location>
        <begin position="1"/>
        <end position="11"/>
    </location>
</feature>
<accession>A0AAD7JDK7</accession>
<feature type="region of interest" description="Disordered" evidence="1">
    <location>
        <begin position="1"/>
        <end position="26"/>
    </location>
</feature>
<protein>
    <recommendedName>
        <fullName evidence="4">BTB domain-containing protein</fullName>
    </recommendedName>
</protein>
<evidence type="ECO:0000313" key="2">
    <source>
        <dbReference type="EMBL" id="KAJ7762633.1"/>
    </source>
</evidence>
<evidence type="ECO:0008006" key="4">
    <source>
        <dbReference type="Google" id="ProtNLM"/>
    </source>
</evidence>
<keyword evidence="3" id="KW-1185">Reference proteome</keyword>
<name>A0AAD7JDK7_9AGAR</name>
<gene>
    <name evidence="2" type="ORF">B0H16DRAFT_1311684</name>
</gene>
<sequence>MSATSEQNSDTPLKDWEDSSAVPLSESDASCKPVEELWFSDGTLVLVAGTSMFRVYGGLLAKHSPVFGHMLESPQSDDAELIDGTPVVHLADNQDDLKYFLSALIDYEFFGAFPATTTFDTIAGIIRLSKKYEVGSLRKRALIHLSSAFPMTREEFPASPSWTLPPTQWIRVILLAREMSLDWILPTAFYQLLENPTPSQLVDGINIDGVQFELAPQDRLRAIEQSIVICRRASAEIVYSLWGPAHMVGCYHYNTKQRASSCSTGRLESRKVVETRMKENVFPMNLWTAEYFTAMDVCNGCRYKMQPAHQEAVDVFWAGLPERFGLPGVGCPETDEGRLYGLDHRYSFSFF</sequence>
<dbReference type="EMBL" id="JARKIB010000032">
    <property type="protein sequence ID" value="KAJ7762633.1"/>
    <property type="molecule type" value="Genomic_DNA"/>
</dbReference>
<organism evidence="2 3">
    <name type="scientific">Mycena metata</name>
    <dbReference type="NCBI Taxonomy" id="1033252"/>
    <lineage>
        <taxon>Eukaryota</taxon>
        <taxon>Fungi</taxon>
        <taxon>Dikarya</taxon>
        <taxon>Basidiomycota</taxon>
        <taxon>Agaricomycotina</taxon>
        <taxon>Agaricomycetes</taxon>
        <taxon>Agaricomycetidae</taxon>
        <taxon>Agaricales</taxon>
        <taxon>Marasmiineae</taxon>
        <taxon>Mycenaceae</taxon>
        <taxon>Mycena</taxon>
    </lineage>
</organism>
<dbReference type="AlphaFoldDB" id="A0AAD7JDK7"/>
<reference evidence="2" key="1">
    <citation type="submission" date="2023-03" db="EMBL/GenBank/DDBJ databases">
        <title>Massive genome expansion in bonnet fungi (Mycena s.s.) driven by repeated elements and novel gene families across ecological guilds.</title>
        <authorList>
            <consortium name="Lawrence Berkeley National Laboratory"/>
            <person name="Harder C.B."/>
            <person name="Miyauchi S."/>
            <person name="Viragh M."/>
            <person name="Kuo A."/>
            <person name="Thoen E."/>
            <person name="Andreopoulos B."/>
            <person name="Lu D."/>
            <person name="Skrede I."/>
            <person name="Drula E."/>
            <person name="Henrissat B."/>
            <person name="Morin E."/>
            <person name="Kohler A."/>
            <person name="Barry K."/>
            <person name="LaButti K."/>
            <person name="Morin E."/>
            <person name="Salamov A."/>
            <person name="Lipzen A."/>
            <person name="Mereny Z."/>
            <person name="Hegedus B."/>
            <person name="Baldrian P."/>
            <person name="Stursova M."/>
            <person name="Weitz H."/>
            <person name="Taylor A."/>
            <person name="Grigoriev I.V."/>
            <person name="Nagy L.G."/>
            <person name="Martin F."/>
            <person name="Kauserud H."/>
        </authorList>
    </citation>
    <scope>NUCLEOTIDE SEQUENCE</scope>
    <source>
        <strain evidence="2">CBHHK182m</strain>
    </source>
</reference>
<comment type="caution">
    <text evidence="2">The sequence shown here is derived from an EMBL/GenBank/DDBJ whole genome shotgun (WGS) entry which is preliminary data.</text>
</comment>
<dbReference type="InterPro" id="IPR011333">
    <property type="entry name" value="SKP1/BTB/POZ_sf"/>
</dbReference>
<proteinExistence type="predicted"/>